<reference evidence="3" key="3">
    <citation type="submission" date="2023-07" db="EMBL/GenBank/DDBJ databases">
        <title>Description of Mycobacterium gordonae subsp. intergordonae subsp.nov. and Mycobacterium gordonae subsp. gordonae subsp. nov.</title>
        <authorList>
            <person name="Huang H."/>
        </authorList>
    </citation>
    <scope>NUCLEOTIDE SEQUENCE [LARGE SCALE GENOMIC DNA]</scope>
    <source>
        <strain evidence="3">24</strain>
    </source>
</reference>
<evidence type="ECO:0000259" key="1">
    <source>
        <dbReference type="Pfam" id="PF02627"/>
    </source>
</evidence>
<dbReference type="SUPFAM" id="SSF69118">
    <property type="entry name" value="AhpD-like"/>
    <property type="match status" value="1"/>
</dbReference>
<dbReference type="InterPro" id="IPR029032">
    <property type="entry name" value="AhpD-like"/>
</dbReference>
<dbReference type="EMBL" id="CP059165">
    <property type="protein sequence ID" value="QLL09632.1"/>
    <property type="molecule type" value="Genomic_DNA"/>
</dbReference>
<gene>
    <name evidence="2" type="ORF">H0P51_12630</name>
</gene>
<dbReference type="InterPro" id="IPR003779">
    <property type="entry name" value="CMD-like"/>
</dbReference>
<feature type="domain" description="Carboxymuconolactone decarboxylase-like" evidence="1">
    <location>
        <begin position="43"/>
        <end position="126"/>
    </location>
</feature>
<dbReference type="PANTHER" id="PTHR34846:SF11">
    <property type="entry name" value="4-CARBOXYMUCONOLACTONE DECARBOXYLASE FAMILY PROTEIN (AFU_ORTHOLOGUE AFUA_6G11590)"/>
    <property type="match status" value="1"/>
</dbReference>
<sequence>MTQSSKARIPLLPVDEAKAAADEAGVPDYMAELSIFQTLLNHPPLARVVNDLLAMMLWHGALDRRLRELVIMRIGWLTECDYEWTQHWRVASRLGVSAEDLLGVRDWPAYDGFGPAERAVLAATDDVVRDGVLSDANWAACERELGADRTILIELVTAIGAWRMVASLLRSLRVPLEDGVDSWPPDGVGPSAPSA</sequence>
<dbReference type="Proteomes" id="UP000510682">
    <property type="component" value="Chromosome"/>
</dbReference>
<evidence type="ECO:0000313" key="2">
    <source>
        <dbReference type="EMBL" id="QLL09632.1"/>
    </source>
</evidence>
<reference evidence="2 3" key="2">
    <citation type="submission" date="2020-07" db="EMBL/GenBank/DDBJ databases">
        <authorList>
            <person name="Yu X."/>
        </authorList>
    </citation>
    <scope>NUCLEOTIDE SEQUENCE [LARGE SCALE GENOMIC DNA]</scope>
    <source>
        <strain evidence="3">24</strain>
    </source>
</reference>
<keyword evidence="3" id="KW-1185">Reference proteome</keyword>
<name>A0A7D6HX08_9MYCO</name>
<organism evidence="2 3">
    <name type="scientific">Mycobacterium vicinigordonae</name>
    <dbReference type="NCBI Taxonomy" id="1719132"/>
    <lineage>
        <taxon>Bacteria</taxon>
        <taxon>Bacillati</taxon>
        <taxon>Actinomycetota</taxon>
        <taxon>Actinomycetes</taxon>
        <taxon>Mycobacteriales</taxon>
        <taxon>Mycobacteriaceae</taxon>
        <taxon>Mycobacterium</taxon>
    </lineage>
</organism>
<dbReference type="AlphaFoldDB" id="A0A7D6HX08"/>
<proteinExistence type="predicted"/>
<dbReference type="Pfam" id="PF02627">
    <property type="entry name" value="CMD"/>
    <property type="match status" value="1"/>
</dbReference>
<dbReference type="GO" id="GO:0051920">
    <property type="term" value="F:peroxiredoxin activity"/>
    <property type="evidence" value="ECO:0007669"/>
    <property type="project" value="InterPro"/>
</dbReference>
<evidence type="ECO:0000313" key="3">
    <source>
        <dbReference type="Proteomes" id="UP000510682"/>
    </source>
</evidence>
<accession>A0A7D6HX08</accession>
<dbReference type="RefSeq" id="WP_180918378.1">
    <property type="nucleotide sequence ID" value="NZ_CP059165.1"/>
</dbReference>
<protein>
    <submittedName>
        <fullName evidence="2">Carboxymuconolactone decarboxylase family protein</fullName>
    </submittedName>
</protein>
<dbReference type="Gene3D" id="1.20.1290.10">
    <property type="entry name" value="AhpD-like"/>
    <property type="match status" value="1"/>
</dbReference>
<reference evidence="3" key="1">
    <citation type="submission" date="2020-07" db="EMBL/GenBank/DDBJ databases">
        <title>Description of Mycobacterium gordonae subsp. intergordonae subsp.nov. and Mycobacterium gordonae subsp. gordonae subsp. nov.</title>
        <authorList>
            <person name="Yu X."/>
        </authorList>
    </citation>
    <scope>NUCLEOTIDE SEQUENCE [LARGE SCALE GENOMIC DNA]</scope>
    <source>
        <strain evidence="3">24</strain>
    </source>
</reference>
<dbReference type="KEGG" id="mgor:H0P51_12630"/>
<dbReference type="PANTHER" id="PTHR34846">
    <property type="entry name" value="4-CARBOXYMUCONOLACTONE DECARBOXYLASE FAMILY PROTEIN (AFU_ORTHOLOGUE AFUA_6G11590)"/>
    <property type="match status" value="1"/>
</dbReference>